<evidence type="ECO:0000313" key="2">
    <source>
        <dbReference type="EMBL" id="QHT77392.1"/>
    </source>
</evidence>
<organism evidence="2">
    <name type="scientific">viral metagenome</name>
    <dbReference type="NCBI Taxonomy" id="1070528"/>
    <lineage>
        <taxon>unclassified sequences</taxon>
        <taxon>metagenomes</taxon>
        <taxon>organismal metagenomes</taxon>
    </lineage>
</organism>
<protein>
    <recommendedName>
        <fullName evidence="3">LamG-like jellyroll fold domain-containing protein</fullName>
    </recommendedName>
</protein>
<dbReference type="AlphaFoldDB" id="A0A6C0H9W0"/>
<reference evidence="2" key="1">
    <citation type="journal article" date="2020" name="Nature">
        <title>Giant virus diversity and host interactions through global metagenomics.</title>
        <authorList>
            <person name="Schulz F."/>
            <person name="Roux S."/>
            <person name="Paez-Espino D."/>
            <person name="Jungbluth S."/>
            <person name="Walsh D.A."/>
            <person name="Denef V.J."/>
            <person name="McMahon K.D."/>
            <person name="Konstantinidis K.T."/>
            <person name="Eloe-Fadrosh E.A."/>
            <person name="Kyrpides N.C."/>
            <person name="Woyke T."/>
        </authorList>
    </citation>
    <scope>NUCLEOTIDE SEQUENCE</scope>
    <source>
        <strain evidence="2">GVMAG-M-3300023179-86</strain>
    </source>
</reference>
<accession>A0A6C0H9W0</accession>
<evidence type="ECO:0008006" key="3">
    <source>
        <dbReference type="Google" id="ProtNLM"/>
    </source>
</evidence>
<dbReference type="InterPro" id="IPR013320">
    <property type="entry name" value="ConA-like_dom_sf"/>
</dbReference>
<dbReference type="SUPFAM" id="SSF49899">
    <property type="entry name" value="Concanavalin A-like lectins/glucanases"/>
    <property type="match status" value="1"/>
</dbReference>
<keyword evidence="1" id="KW-0472">Membrane</keyword>
<proteinExistence type="predicted"/>
<keyword evidence="1" id="KW-1133">Transmembrane helix</keyword>
<sequence>MDKTTSSAWNPLDNTAGRGSGIKDFLNSNSIIARVSFLLLFILIFVIVLKLSIALLSRIMTNINNNPKLINGMIDAKQLVIIPQDPSSKNSMTINRSINGPNGIEFTWSVWFFINDLTYNSGKYKHIFSKGNNMTTSVDTKGLNFPNNAPGMYIYPNTNDLLIVMNTYETINQEITISDIPIGKWVNVILRCRNKTLDVYINGTITKSVNLNGVPKQNYGDVFVAMNGGFDGYISDLRYYDYSLGLSEISGLTFMGPNLEMSSSNSASLLLKSPDYLSLRWYFYGSNGTN</sequence>
<dbReference type="Gene3D" id="2.60.120.200">
    <property type="match status" value="1"/>
</dbReference>
<dbReference type="Pfam" id="PF13385">
    <property type="entry name" value="Laminin_G_3"/>
    <property type="match status" value="1"/>
</dbReference>
<feature type="transmembrane region" description="Helical" evidence="1">
    <location>
        <begin position="31"/>
        <end position="56"/>
    </location>
</feature>
<name>A0A6C0H9W0_9ZZZZ</name>
<dbReference type="EMBL" id="MN739917">
    <property type="protein sequence ID" value="QHT77392.1"/>
    <property type="molecule type" value="Genomic_DNA"/>
</dbReference>
<keyword evidence="1" id="KW-0812">Transmembrane</keyword>
<evidence type="ECO:0000256" key="1">
    <source>
        <dbReference type="SAM" id="Phobius"/>
    </source>
</evidence>